<evidence type="ECO:0000256" key="1">
    <source>
        <dbReference type="ARBA" id="ARBA00022723"/>
    </source>
</evidence>
<accession>K0SLW3</accession>
<dbReference type="GO" id="GO:0005634">
    <property type="term" value="C:nucleus"/>
    <property type="evidence" value="ECO:0007669"/>
    <property type="project" value="TreeGrafter"/>
</dbReference>
<dbReference type="eggNOG" id="ENOG502T7BJ">
    <property type="taxonomic scope" value="Eukaryota"/>
</dbReference>
<evidence type="ECO:0000256" key="4">
    <source>
        <dbReference type="SAM" id="Coils"/>
    </source>
</evidence>
<proteinExistence type="predicted"/>
<keyword evidence="8" id="KW-1185">Reference proteome</keyword>
<name>K0SLW3_THAOC</name>
<dbReference type="Proteomes" id="UP000266841">
    <property type="component" value="Unassembled WGS sequence"/>
</dbReference>
<feature type="region of interest" description="Disordered" evidence="5">
    <location>
        <begin position="1"/>
        <end position="35"/>
    </location>
</feature>
<keyword evidence="4" id="KW-0175">Coiled coil</keyword>
<evidence type="ECO:0000313" key="8">
    <source>
        <dbReference type="Proteomes" id="UP000266841"/>
    </source>
</evidence>
<sequence>MNRISPQPSRTSSTAASSRRASIKSNTVAQSRNQWKDNLRKELLSRAKKARLLRLKRARQGSSDMADTSLQHNSVESSFEFAYGQAKRDREEGTIEITDDGFAFDEINSESSAGGLGGLIVDHTPSISQCVDLDRLSSGNSGDNVIGTARALVEQELQRAINGVNHARQIRPRDGAPPCKRVAVREESSFDCEMNSEGPPSAYQISQEEFAQLLSEVTDELQREDELLEEELWELERAEAMERELRQQVDDFESWEELERRQNQALDQDTYYMSPMLSNSTPLVSCPICHRGNIKQTTVGGIQCSNFSTGECDFQLDTFNEGLTLGHLQSQLATVYDEHSEHCEMGILKFRVENKHGLKMLRASCDECSADVIVL</sequence>
<keyword evidence="1" id="KW-0479">Metal-binding</keyword>
<dbReference type="EMBL" id="AGNL01015351">
    <property type="protein sequence ID" value="EJK65969.1"/>
    <property type="molecule type" value="Genomic_DNA"/>
</dbReference>
<keyword evidence="2" id="KW-0863">Zinc-finger</keyword>
<evidence type="ECO:0000313" key="7">
    <source>
        <dbReference type="EMBL" id="EJK65969.1"/>
    </source>
</evidence>
<feature type="compositionally biased region" description="Polar residues" evidence="5">
    <location>
        <begin position="23"/>
        <end position="33"/>
    </location>
</feature>
<organism evidence="7 8">
    <name type="scientific">Thalassiosira oceanica</name>
    <name type="common">Marine diatom</name>
    <dbReference type="NCBI Taxonomy" id="159749"/>
    <lineage>
        <taxon>Eukaryota</taxon>
        <taxon>Sar</taxon>
        <taxon>Stramenopiles</taxon>
        <taxon>Ochrophyta</taxon>
        <taxon>Bacillariophyta</taxon>
        <taxon>Coscinodiscophyceae</taxon>
        <taxon>Thalassiosirophycidae</taxon>
        <taxon>Thalassiosirales</taxon>
        <taxon>Thalassiosiraceae</taxon>
        <taxon>Thalassiosira</taxon>
    </lineage>
</organism>
<comment type="caution">
    <text evidence="7">The sequence shown here is derived from an EMBL/GenBank/DDBJ whole genome shotgun (WGS) entry which is preliminary data.</text>
</comment>
<dbReference type="Pfam" id="PF14768">
    <property type="entry name" value="RPA_interact_C"/>
    <property type="match status" value="1"/>
</dbReference>
<keyword evidence="3" id="KW-0862">Zinc</keyword>
<gene>
    <name evidence="7" type="ORF">THAOC_13131</name>
</gene>
<dbReference type="InterPro" id="IPR028159">
    <property type="entry name" value="RPA_interact_C_dom"/>
</dbReference>
<dbReference type="GO" id="GO:0008270">
    <property type="term" value="F:zinc ion binding"/>
    <property type="evidence" value="ECO:0007669"/>
    <property type="project" value="UniProtKB-KW"/>
</dbReference>
<evidence type="ECO:0000256" key="2">
    <source>
        <dbReference type="ARBA" id="ARBA00022771"/>
    </source>
</evidence>
<dbReference type="OMA" id="ICHRGNI"/>
<dbReference type="GO" id="GO:0006606">
    <property type="term" value="P:protein import into nucleus"/>
    <property type="evidence" value="ECO:0007669"/>
    <property type="project" value="TreeGrafter"/>
</dbReference>
<dbReference type="InterPro" id="IPR028156">
    <property type="entry name" value="RIP"/>
</dbReference>
<feature type="domain" description="RPA-interacting protein C-terminal" evidence="6">
    <location>
        <begin position="286"/>
        <end position="370"/>
    </location>
</feature>
<reference evidence="7 8" key="1">
    <citation type="journal article" date="2012" name="Genome Biol.">
        <title>Genome and low-iron response of an oceanic diatom adapted to chronic iron limitation.</title>
        <authorList>
            <person name="Lommer M."/>
            <person name="Specht M."/>
            <person name="Roy A.S."/>
            <person name="Kraemer L."/>
            <person name="Andreson R."/>
            <person name="Gutowska M.A."/>
            <person name="Wolf J."/>
            <person name="Bergner S.V."/>
            <person name="Schilhabel M.B."/>
            <person name="Klostermeier U.C."/>
            <person name="Beiko R.G."/>
            <person name="Rosenstiel P."/>
            <person name="Hippler M."/>
            <person name="Laroche J."/>
        </authorList>
    </citation>
    <scope>NUCLEOTIDE SEQUENCE [LARGE SCALE GENOMIC DNA]</scope>
    <source>
        <strain evidence="7 8">CCMP1005</strain>
    </source>
</reference>
<feature type="compositionally biased region" description="Low complexity" evidence="5">
    <location>
        <begin position="9"/>
        <end position="20"/>
    </location>
</feature>
<dbReference type="PANTHER" id="PTHR31742">
    <property type="entry name" value="RPA-INTERACTING PROTEIN RPAIN"/>
    <property type="match status" value="1"/>
</dbReference>
<feature type="coiled-coil region" evidence="4">
    <location>
        <begin position="211"/>
        <end position="258"/>
    </location>
</feature>
<dbReference type="OrthoDB" id="10611445at2759"/>
<dbReference type="PANTHER" id="PTHR31742:SF1">
    <property type="entry name" value="RPA-INTERACTING PROTEIN"/>
    <property type="match status" value="1"/>
</dbReference>
<dbReference type="AlphaFoldDB" id="K0SLW3"/>
<evidence type="ECO:0000256" key="3">
    <source>
        <dbReference type="ARBA" id="ARBA00022833"/>
    </source>
</evidence>
<evidence type="ECO:0000259" key="6">
    <source>
        <dbReference type="Pfam" id="PF14768"/>
    </source>
</evidence>
<protein>
    <recommendedName>
        <fullName evidence="6">RPA-interacting protein C-terminal domain-containing protein</fullName>
    </recommendedName>
</protein>
<evidence type="ECO:0000256" key="5">
    <source>
        <dbReference type="SAM" id="MobiDB-lite"/>
    </source>
</evidence>